<evidence type="ECO:0000313" key="1">
    <source>
        <dbReference type="Ensembl" id="ENSLCAP00010036047.1"/>
    </source>
</evidence>
<evidence type="ECO:0008006" key="3">
    <source>
        <dbReference type="Google" id="ProtNLM"/>
    </source>
</evidence>
<dbReference type="GeneTree" id="ENSGT01090000260384"/>
<dbReference type="SUPFAM" id="SSF48726">
    <property type="entry name" value="Immunoglobulin"/>
    <property type="match status" value="1"/>
</dbReference>
<reference evidence="1" key="3">
    <citation type="submission" date="2025-09" db="UniProtKB">
        <authorList>
            <consortium name="Ensembl"/>
        </authorList>
    </citation>
    <scope>IDENTIFICATION</scope>
</reference>
<dbReference type="Proteomes" id="UP000314980">
    <property type="component" value="Unassembled WGS sequence"/>
</dbReference>
<organism evidence="1 2">
    <name type="scientific">Lates calcarifer</name>
    <name type="common">Barramundi</name>
    <name type="synonym">Holocentrus calcarifer</name>
    <dbReference type="NCBI Taxonomy" id="8187"/>
    <lineage>
        <taxon>Eukaryota</taxon>
        <taxon>Metazoa</taxon>
        <taxon>Chordata</taxon>
        <taxon>Craniata</taxon>
        <taxon>Vertebrata</taxon>
        <taxon>Euteleostomi</taxon>
        <taxon>Actinopterygii</taxon>
        <taxon>Neopterygii</taxon>
        <taxon>Teleostei</taxon>
        <taxon>Neoteleostei</taxon>
        <taxon>Acanthomorphata</taxon>
        <taxon>Carangaria</taxon>
        <taxon>Carangaria incertae sedis</taxon>
        <taxon>Centropomidae</taxon>
        <taxon>Lates</taxon>
    </lineage>
</organism>
<reference evidence="2" key="1">
    <citation type="submission" date="2015-09" db="EMBL/GenBank/DDBJ databases">
        <authorList>
            <person name="Sai Rama Sridatta P."/>
        </authorList>
    </citation>
    <scope>NUCLEOTIDE SEQUENCE [LARGE SCALE GENOMIC DNA]</scope>
</reference>
<reference evidence="1" key="2">
    <citation type="submission" date="2025-08" db="UniProtKB">
        <authorList>
            <consortium name="Ensembl"/>
        </authorList>
    </citation>
    <scope>IDENTIFICATION</scope>
</reference>
<dbReference type="InParanoid" id="A0A4W6EDC2"/>
<dbReference type="Gene3D" id="2.60.40.10">
    <property type="entry name" value="Immunoglobulins"/>
    <property type="match status" value="1"/>
</dbReference>
<dbReference type="InterPro" id="IPR013783">
    <property type="entry name" value="Ig-like_fold"/>
</dbReference>
<name>A0A4W6EDC2_LATCA</name>
<accession>A0A4W6EDC2</accession>
<keyword evidence="2" id="KW-1185">Reference proteome</keyword>
<evidence type="ECO:0000313" key="2">
    <source>
        <dbReference type="Proteomes" id="UP000314980"/>
    </source>
</evidence>
<dbReference type="InterPro" id="IPR036179">
    <property type="entry name" value="Ig-like_dom_sf"/>
</dbReference>
<sequence>MSCTDVPQTPMNISPLKMKNQEVFSVFHREIQGAKLNTPPSRNEYRINRATVSDSGDYRCRGRKDYSLTQWSNVIRLTVSCKLDVFYQLSENVRFYMYRDNIVALSCSSVCNET</sequence>
<proteinExistence type="predicted"/>
<dbReference type="Ensembl" id="ENSLCAT00010036895.1">
    <property type="protein sequence ID" value="ENSLCAP00010036047.1"/>
    <property type="gene ID" value="ENSLCAG00010016927.1"/>
</dbReference>
<protein>
    <recommendedName>
        <fullName evidence="3">Immunoglobulin V-set domain-containing protein</fullName>
    </recommendedName>
</protein>
<dbReference type="AlphaFoldDB" id="A0A4W6EDC2"/>